<accession>A0A217EQT6</accession>
<gene>
    <name evidence="2" type="ORF">Goe2_c18300</name>
</gene>
<feature type="transmembrane region" description="Helical" evidence="1">
    <location>
        <begin position="6"/>
        <end position="26"/>
    </location>
</feature>
<keyword evidence="1" id="KW-0472">Membrane</keyword>
<evidence type="ECO:0000313" key="3">
    <source>
        <dbReference type="Proteomes" id="UP000224660"/>
    </source>
</evidence>
<keyword evidence="1" id="KW-0812">Transmembrane</keyword>
<evidence type="ECO:0000256" key="1">
    <source>
        <dbReference type="SAM" id="Phobius"/>
    </source>
</evidence>
<feature type="transmembrane region" description="Helical" evidence="1">
    <location>
        <begin position="38"/>
        <end position="60"/>
    </location>
</feature>
<name>A0A217EQT6_9CAUD</name>
<dbReference type="EMBL" id="KY368639">
    <property type="protein sequence ID" value="APZ82419.1"/>
    <property type="molecule type" value="Genomic_DNA"/>
</dbReference>
<reference evidence="2 3" key="1">
    <citation type="journal article" date="2017" name="Viruses">
        <title>Characterization of Bacillus subtilis Viruses vB_BsuM-Goe2 and vB_BsuM-Goe3.</title>
        <authorList>
            <person name="Willms I.M."/>
            <person name="Hoppert M."/>
            <person name="Hertel R."/>
        </authorList>
    </citation>
    <scope>NUCLEOTIDE SEQUENCE [LARGE SCALE GENOMIC DNA]</scope>
</reference>
<keyword evidence="1" id="KW-1133">Transmembrane helix</keyword>
<proteinExistence type="predicted"/>
<organism evidence="2 3">
    <name type="scientific">Bacillus phage vB_BsuM-Goe2</name>
    <dbReference type="NCBI Taxonomy" id="1933062"/>
    <lineage>
        <taxon>Viruses</taxon>
        <taxon>Duplodnaviria</taxon>
        <taxon>Heunggongvirae</taxon>
        <taxon>Uroviricota</taxon>
        <taxon>Caudoviricetes</taxon>
        <taxon>Herelleviridae</taxon>
        <taxon>Spounavirinae</taxon>
        <taxon>Okubovirus</taxon>
        <taxon>Okubovirus camphawk</taxon>
    </lineage>
</organism>
<evidence type="ECO:0000313" key="2">
    <source>
        <dbReference type="EMBL" id="APZ82419.1"/>
    </source>
</evidence>
<sequence>MLSSIILLGFLGQVLIYGGLLSYVLSYHIASFKVPKKISFSLMVIGGILFWIAFLITPIIK</sequence>
<dbReference type="Proteomes" id="UP000224660">
    <property type="component" value="Segment"/>
</dbReference>
<protein>
    <submittedName>
        <fullName evidence="2">Uncharacterized protein</fullName>
    </submittedName>
</protein>